<organism evidence="1">
    <name type="scientific">Kribbella sp. HUAS MG21</name>
    <dbReference type="NCBI Taxonomy" id="3160966"/>
    <lineage>
        <taxon>Bacteria</taxon>
        <taxon>Bacillati</taxon>
        <taxon>Actinomycetota</taxon>
        <taxon>Actinomycetes</taxon>
        <taxon>Propionibacteriales</taxon>
        <taxon>Kribbellaceae</taxon>
        <taxon>Kribbella</taxon>
    </lineage>
</organism>
<sequence length="317" mass="35103">MNPKLRVASERRLGWFNRADVLAAGYSDAELRSRLRRGVWSRLGRDAFVEHGDWPADEPPWDRARRLHLLAVRSVTERLDGAVVSHQSAAVVHGLPLWGLDLSRVHVTRPTGRIRSNASLSLHRSPIGPDELTEVSGLRVTTVERAIAETACGTSYEVGVVLGDAALRDRLTTPEQLVSTAERHRHWPGSPAARAAAQFANALSESVGETRLRVLMDNHRLPPAELQVEIRGNEGDLIARVDFLLGQVLIVEFDGALKYGDGAATVVAEKWREDRLRERGYSVVRTSWSDLDHPAATAARLYRALASHPRPCDQPRS</sequence>
<name>A0AAU7T3Q5_9ACTN</name>
<evidence type="ECO:0008006" key="2">
    <source>
        <dbReference type="Google" id="ProtNLM"/>
    </source>
</evidence>
<proteinExistence type="predicted"/>
<protein>
    <recommendedName>
        <fullName evidence="2">Transcriptional regulator, AbiEi antitoxin, Type IV TA system</fullName>
    </recommendedName>
</protein>
<gene>
    <name evidence="1" type="ORF">ABN611_22285</name>
</gene>
<dbReference type="RefSeq" id="WP_350274154.1">
    <property type="nucleotide sequence ID" value="NZ_CP158165.1"/>
</dbReference>
<reference evidence="1" key="1">
    <citation type="submission" date="2024-06" db="EMBL/GenBank/DDBJ databases">
        <title>Kribbella sp. strain HUAS MG21 genome sequences.</title>
        <authorList>
            <person name="Mo P."/>
        </authorList>
    </citation>
    <scope>NUCLEOTIDE SEQUENCE</scope>
    <source>
        <strain evidence="1">HUAS MG21</strain>
    </source>
</reference>
<dbReference type="EMBL" id="CP158165">
    <property type="protein sequence ID" value="XBV21292.1"/>
    <property type="molecule type" value="Genomic_DNA"/>
</dbReference>
<evidence type="ECO:0000313" key="1">
    <source>
        <dbReference type="EMBL" id="XBV21292.1"/>
    </source>
</evidence>
<dbReference type="AlphaFoldDB" id="A0AAU7T3Q5"/>
<accession>A0AAU7T3Q5</accession>